<dbReference type="GO" id="GO:0006396">
    <property type="term" value="P:RNA processing"/>
    <property type="evidence" value="ECO:0007669"/>
    <property type="project" value="InterPro"/>
</dbReference>
<reference evidence="5 6" key="1">
    <citation type="submission" date="2009-01" db="EMBL/GenBank/DDBJ databases">
        <title>Complete sequence of Geobacter sp. FRC-32.</title>
        <authorList>
            <consortium name="US DOE Joint Genome Institute"/>
            <person name="Lucas S."/>
            <person name="Copeland A."/>
            <person name="Lapidus A."/>
            <person name="Glavina del Rio T."/>
            <person name="Dalin E."/>
            <person name="Tice H."/>
            <person name="Bruce D."/>
            <person name="Goodwin L."/>
            <person name="Pitluck S."/>
            <person name="Saunders E."/>
            <person name="Brettin T."/>
            <person name="Detter J.C."/>
            <person name="Han C."/>
            <person name="Larimer F."/>
            <person name="Land M."/>
            <person name="Hauser L."/>
            <person name="Kyrpides N."/>
            <person name="Ovchinnikova G."/>
            <person name="Kostka J."/>
            <person name="Richardson P."/>
        </authorList>
    </citation>
    <scope>NUCLEOTIDE SEQUENCE [LARGE SCALE GENOMIC DNA]</scope>
    <source>
        <strain evidence="6">DSM 22248 / JCM 15807 / FRC-32</strain>
    </source>
</reference>
<evidence type="ECO:0000256" key="2">
    <source>
        <dbReference type="ARBA" id="ARBA00022603"/>
    </source>
</evidence>
<dbReference type="GO" id="GO:0008173">
    <property type="term" value="F:RNA methyltransferase activity"/>
    <property type="evidence" value="ECO:0007669"/>
    <property type="project" value="InterPro"/>
</dbReference>
<proteinExistence type="inferred from homology"/>
<evidence type="ECO:0000256" key="1">
    <source>
        <dbReference type="ARBA" id="ARBA00007228"/>
    </source>
</evidence>
<dbReference type="PANTHER" id="PTHR46429">
    <property type="entry name" value="23S RRNA (GUANOSINE-2'-O-)-METHYLTRANSFERASE RLMB"/>
    <property type="match status" value="1"/>
</dbReference>
<feature type="domain" description="RNA 2-O ribose methyltransferase substrate binding" evidence="4">
    <location>
        <begin position="5"/>
        <end position="80"/>
    </location>
</feature>
<dbReference type="Pfam" id="PF08032">
    <property type="entry name" value="SpoU_sub_bind"/>
    <property type="match status" value="1"/>
</dbReference>
<dbReference type="PANTHER" id="PTHR46429:SF1">
    <property type="entry name" value="23S RRNA (GUANOSINE-2'-O-)-METHYLTRANSFERASE RLMB"/>
    <property type="match status" value="1"/>
</dbReference>
<dbReference type="GO" id="GO:0032259">
    <property type="term" value="P:methylation"/>
    <property type="evidence" value="ECO:0007669"/>
    <property type="project" value="UniProtKB-KW"/>
</dbReference>
<dbReference type="AlphaFoldDB" id="B9LZK3"/>
<dbReference type="NCBIfam" id="TIGR00186">
    <property type="entry name" value="rRNA_methyl_3"/>
    <property type="match status" value="1"/>
</dbReference>
<dbReference type="InterPro" id="IPR001537">
    <property type="entry name" value="SpoU_MeTrfase"/>
</dbReference>
<dbReference type="SMART" id="SM00967">
    <property type="entry name" value="SpoU_sub_bind"/>
    <property type="match status" value="1"/>
</dbReference>
<evidence type="ECO:0000313" key="6">
    <source>
        <dbReference type="Proteomes" id="UP000007721"/>
    </source>
</evidence>
<dbReference type="STRING" id="316067.Geob_2403"/>
<dbReference type="RefSeq" id="WP_012647485.1">
    <property type="nucleotide sequence ID" value="NC_011979.1"/>
</dbReference>
<dbReference type="Proteomes" id="UP000007721">
    <property type="component" value="Chromosome"/>
</dbReference>
<dbReference type="Pfam" id="PF00588">
    <property type="entry name" value="SpoU_methylase"/>
    <property type="match status" value="1"/>
</dbReference>
<dbReference type="eggNOG" id="COG0566">
    <property type="taxonomic scope" value="Bacteria"/>
</dbReference>
<dbReference type="KEGG" id="geo:Geob_2403"/>
<gene>
    <name evidence="5" type="primary">rlmB</name>
    <name evidence="5" type="ordered locus">Geob_2403</name>
</gene>
<dbReference type="Gene3D" id="3.30.1330.30">
    <property type="match status" value="1"/>
</dbReference>
<dbReference type="InterPro" id="IPR029026">
    <property type="entry name" value="tRNA_m1G_MTases_N"/>
</dbReference>
<name>B9LZK3_GEODF</name>
<keyword evidence="3 5" id="KW-0808">Transferase</keyword>
<evidence type="ECO:0000313" key="5">
    <source>
        <dbReference type="EMBL" id="ACM20756.1"/>
    </source>
</evidence>
<dbReference type="InterPro" id="IPR013123">
    <property type="entry name" value="SpoU_subst-bd"/>
</dbReference>
<evidence type="ECO:0000256" key="3">
    <source>
        <dbReference type="ARBA" id="ARBA00022679"/>
    </source>
</evidence>
<accession>B9LZK3</accession>
<dbReference type="CDD" id="cd18103">
    <property type="entry name" value="SpoU-like_RlmB"/>
    <property type="match status" value="1"/>
</dbReference>
<sequence length="245" mass="26324">MKDEIIYGLNSVMEALRGKRRAFELFVASGSSDRRLEKLLDLAEEKRVPVRHRDKRDISRLCGTDHHQGIALRTERFAYAQLADILESETARSNGLLLVLDGVQDPHNLGALIRSAACAGAQGVIIPKDRAVGVTAAVEKASAGAIETIAVAEVTNIAQTLDELKAAGFWIYGADGESPISIFEQKLTGAVALVIGSEGEGIRPLVKKRCDILVSIPLKGGVNSLNASVAGGIMLFEVVRQRDKK</sequence>
<dbReference type="InterPro" id="IPR004441">
    <property type="entry name" value="rRNA_MeTrfase_TrmH"/>
</dbReference>
<dbReference type="GO" id="GO:0003723">
    <property type="term" value="F:RNA binding"/>
    <property type="evidence" value="ECO:0007669"/>
    <property type="project" value="InterPro"/>
</dbReference>
<dbReference type="Gene3D" id="3.40.1280.10">
    <property type="match status" value="1"/>
</dbReference>
<dbReference type="InterPro" id="IPR029064">
    <property type="entry name" value="Ribosomal_eL30-like_sf"/>
</dbReference>
<comment type="similarity">
    <text evidence="1">Belongs to the class IV-like SAM-binding methyltransferase superfamily. RNA methyltransferase TrmH family.</text>
</comment>
<dbReference type="SUPFAM" id="SSF75217">
    <property type="entry name" value="alpha/beta knot"/>
    <property type="match status" value="1"/>
</dbReference>
<dbReference type="GO" id="GO:0005829">
    <property type="term" value="C:cytosol"/>
    <property type="evidence" value="ECO:0007669"/>
    <property type="project" value="TreeGrafter"/>
</dbReference>
<keyword evidence="2 5" id="KW-0489">Methyltransferase</keyword>
<evidence type="ECO:0000259" key="4">
    <source>
        <dbReference type="SMART" id="SM00967"/>
    </source>
</evidence>
<keyword evidence="6" id="KW-1185">Reference proteome</keyword>
<dbReference type="OrthoDB" id="9785673at2"/>
<dbReference type="EMBL" id="CP001390">
    <property type="protein sequence ID" value="ACM20756.1"/>
    <property type="molecule type" value="Genomic_DNA"/>
</dbReference>
<dbReference type="FunFam" id="3.40.1280.10:FF:000008">
    <property type="entry name" value="Group 3 RNA methyltransferase TrmH"/>
    <property type="match status" value="1"/>
</dbReference>
<organism evidence="5 6">
    <name type="scientific">Geotalea daltonii (strain DSM 22248 / JCM 15807 / FRC-32)</name>
    <name type="common">Geobacter daltonii</name>
    <dbReference type="NCBI Taxonomy" id="316067"/>
    <lineage>
        <taxon>Bacteria</taxon>
        <taxon>Pseudomonadati</taxon>
        <taxon>Thermodesulfobacteriota</taxon>
        <taxon>Desulfuromonadia</taxon>
        <taxon>Geobacterales</taxon>
        <taxon>Geobacteraceae</taxon>
        <taxon>Geotalea</taxon>
    </lineage>
</organism>
<dbReference type="InterPro" id="IPR029028">
    <property type="entry name" value="Alpha/beta_knot_MTases"/>
</dbReference>
<dbReference type="SUPFAM" id="SSF55315">
    <property type="entry name" value="L30e-like"/>
    <property type="match status" value="1"/>
</dbReference>
<dbReference type="HOGENOM" id="CLU_021322_0_1_7"/>
<protein>
    <submittedName>
        <fullName evidence="5">23S rRNA (Guanosine2251-2'-O)-methyltransferase</fullName>
    </submittedName>
</protein>